<dbReference type="GeneID" id="5486915"/>
<reference evidence="2" key="1">
    <citation type="journal article" date="2011" name="PLoS Genet.">
        <title>Genomic analysis of the necrotrophic fungal pathogens Sclerotinia sclerotiorum and Botrytis cinerea.</title>
        <authorList>
            <person name="Amselem J."/>
            <person name="Cuomo C.A."/>
            <person name="van Kan J.A."/>
            <person name="Viaud M."/>
            <person name="Benito E.P."/>
            <person name="Couloux A."/>
            <person name="Coutinho P.M."/>
            <person name="de Vries R.P."/>
            <person name="Dyer P.S."/>
            <person name="Fillinger S."/>
            <person name="Fournier E."/>
            <person name="Gout L."/>
            <person name="Hahn M."/>
            <person name="Kohn L."/>
            <person name="Lapalu N."/>
            <person name="Plummer K.M."/>
            <person name="Pradier J.M."/>
            <person name="Quevillon E."/>
            <person name="Sharon A."/>
            <person name="Simon A."/>
            <person name="ten Have A."/>
            <person name="Tudzynski B."/>
            <person name="Tudzynski P."/>
            <person name="Wincker P."/>
            <person name="Andrew M."/>
            <person name="Anthouard V."/>
            <person name="Beever R.E."/>
            <person name="Beffa R."/>
            <person name="Benoit I."/>
            <person name="Bouzid O."/>
            <person name="Brault B."/>
            <person name="Chen Z."/>
            <person name="Choquer M."/>
            <person name="Collemare J."/>
            <person name="Cotton P."/>
            <person name="Danchin E.G."/>
            <person name="Da Silva C."/>
            <person name="Gautier A."/>
            <person name="Giraud C."/>
            <person name="Giraud T."/>
            <person name="Gonzalez C."/>
            <person name="Grossetete S."/>
            <person name="Guldener U."/>
            <person name="Henrissat B."/>
            <person name="Howlett B.J."/>
            <person name="Kodira C."/>
            <person name="Kretschmer M."/>
            <person name="Lappartient A."/>
            <person name="Leroch M."/>
            <person name="Levis C."/>
            <person name="Mauceli E."/>
            <person name="Neuveglise C."/>
            <person name="Oeser B."/>
            <person name="Pearson M."/>
            <person name="Poulain J."/>
            <person name="Poussereau N."/>
            <person name="Quesneville H."/>
            <person name="Rascle C."/>
            <person name="Schumacher J."/>
            <person name="Segurens B."/>
            <person name="Sexton A."/>
            <person name="Silva E."/>
            <person name="Sirven C."/>
            <person name="Soanes D.M."/>
            <person name="Talbot N.J."/>
            <person name="Templeton M."/>
            <person name="Yandava C."/>
            <person name="Yarden O."/>
            <person name="Zeng Q."/>
            <person name="Rollins J.A."/>
            <person name="Lebrun M.H."/>
            <person name="Dickman M."/>
        </authorList>
    </citation>
    <scope>NUCLEOTIDE SEQUENCE [LARGE SCALE GENOMIC DNA]</scope>
    <source>
        <strain evidence="2">ATCC 18683 / 1980 / Ss-1</strain>
    </source>
</reference>
<name>A7ESU4_SCLS1</name>
<dbReference type="InParanoid" id="A7ESU4"/>
<dbReference type="Proteomes" id="UP000001312">
    <property type="component" value="Unassembled WGS sequence"/>
</dbReference>
<sequence>MVANVEEPKYSIWVKVPQHFSRDSSQLWIPEVSMRLLMMLNFPTDYPCHSRRDKLKEEDRGPVADSKTFIWLELYTVLS</sequence>
<keyword evidence="2" id="KW-1185">Reference proteome</keyword>
<dbReference type="EMBL" id="CH476631">
    <property type="protein sequence ID" value="EDN92536.1"/>
    <property type="molecule type" value="Genomic_DNA"/>
</dbReference>
<organism evidence="1 2">
    <name type="scientific">Sclerotinia sclerotiorum (strain ATCC 18683 / 1980 / Ss-1)</name>
    <name type="common">White mold</name>
    <name type="synonym">Whetzelinia sclerotiorum</name>
    <dbReference type="NCBI Taxonomy" id="665079"/>
    <lineage>
        <taxon>Eukaryota</taxon>
        <taxon>Fungi</taxon>
        <taxon>Dikarya</taxon>
        <taxon>Ascomycota</taxon>
        <taxon>Pezizomycotina</taxon>
        <taxon>Leotiomycetes</taxon>
        <taxon>Helotiales</taxon>
        <taxon>Sclerotiniaceae</taxon>
        <taxon>Sclerotinia</taxon>
    </lineage>
</organism>
<dbReference type="RefSeq" id="XP_001590659.1">
    <property type="nucleotide sequence ID" value="XM_001590609.1"/>
</dbReference>
<dbReference type="AlphaFoldDB" id="A7ESU4"/>
<evidence type="ECO:0000313" key="2">
    <source>
        <dbReference type="Proteomes" id="UP000001312"/>
    </source>
</evidence>
<proteinExistence type="predicted"/>
<dbReference type="KEGG" id="ssl:SS1G_08399"/>
<accession>A7ESU4</accession>
<gene>
    <name evidence="1" type="ORF">SS1G_08399</name>
</gene>
<protein>
    <submittedName>
        <fullName evidence="1">Uncharacterized protein</fullName>
    </submittedName>
</protein>
<dbReference type="HOGENOM" id="CLU_2607459_0_0_1"/>
<evidence type="ECO:0000313" key="1">
    <source>
        <dbReference type="EMBL" id="EDN92536.1"/>
    </source>
</evidence>